<evidence type="ECO:0008006" key="5">
    <source>
        <dbReference type="Google" id="ProtNLM"/>
    </source>
</evidence>
<dbReference type="Gene3D" id="2.50.20.10">
    <property type="entry name" value="Lipoprotein localisation LolA/LolB/LppX"/>
    <property type="match status" value="1"/>
</dbReference>
<evidence type="ECO:0000313" key="4">
    <source>
        <dbReference type="Proteomes" id="UP001165069"/>
    </source>
</evidence>
<feature type="signal peptide" evidence="2">
    <location>
        <begin position="1"/>
        <end position="20"/>
    </location>
</feature>
<gene>
    <name evidence="3" type="ORF">GETHLI_17200</name>
</gene>
<keyword evidence="1 2" id="KW-0732">Signal</keyword>
<protein>
    <recommendedName>
        <fullName evidence="5">Outer membrane lipoprotein carrier protein LolA</fullName>
    </recommendedName>
</protein>
<organism evidence="3 4">
    <name type="scientific">Geothrix limicola</name>
    <dbReference type="NCBI Taxonomy" id="2927978"/>
    <lineage>
        <taxon>Bacteria</taxon>
        <taxon>Pseudomonadati</taxon>
        <taxon>Acidobacteriota</taxon>
        <taxon>Holophagae</taxon>
        <taxon>Holophagales</taxon>
        <taxon>Holophagaceae</taxon>
        <taxon>Geothrix</taxon>
    </lineage>
</organism>
<sequence length="229" mass="25797">MSRTLLVLILLALGAAPPLAAQAPPPLREVVERFDAAQAQAQTLQCPFTLTLRRALLKTPSVTKGTLYLQGSDFAHFAFQPPEDLILHLTPKALISYSPEAREGELMKIGFIKNADRKFLGLGQKLSYLSDYFQIALSDAKDGSNTWFLTLTPRTLSLRKRMQTLNLWVDKESWLPRQIQWIERSGDTWFLELGALKVNQPLPPTVTGFKLPEGIPLRSEFSFFATRKK</sequence>
<evidence type="ECO:0000256" key="2">
    <source>
        <dbReference type="SAM" id="SignalP"/>
    </source>
</evidence>
<comment type="caution">
    <text evidence="3">The sequence shown here is derived from an EMBL/GenBank/DDBJ whole genome shotgun (WGS) entry which is preliminary data.</text>
</comment>
<dbReference type="Proteomes" id="UP001165069">
    <property type="component" value="Unassembled WGS sequence"/>
</dbReference>
<reference evidence="3 4" key="1">
    <citation type="journal article" date="2023" name="Antonie Van Leeuwenhoek">
        <title>Mesoterricola silvestris gen. nov., sp. nov., Mesoterricola sediminis sp. nov., Geothrix oryzae sp. nov., Geothrix edaphica sp. nov., Geothrix rubra sp. nov., and Geothrix limicola sp. nov., six novel members of Acidobacteriota isolated from soils.</title>
        <authorList>
            <person name="Itoh H."/>
            <person name="Sugisawa Y."/>
            <person name="Mise K."/>
            <person name="Xu Z."/>
            <person name="Kuniyasu M."/>
            <person name="Ushijima N."/>
            <person name="Kawano K."/>
            <person name="Kobayashi E."/>
            <person name="Shiratori Y."/>
            <person name="Masuda Y."/>
            <person name="Senoo K."/>
        </authorList>
    </citation>
    <scope>NUCLEOTIDE SEQUENCE [LARGE SCALE GENOMIC DNA]</scope>
    <source>
        <strain evidence="3 4">Red804</strain>
    </source>
</reference>
<evidence type="ECO:0000256" key="1">
    <source>
        <dbReference type="ARBA" id="ARBA00022729"/>
    </source>
</evidence>
<keyword evidence="4" id="KW-1185">Reference proteome</keyword>
<feature type="chain" id="PRO_5047243820" description="Outer membrane lipoprotein carrier protein LolA" evidence="2">
    <location>
        <begin position="21"/>
        <end position="229"/>
    </location>
</feature>
<dbReference type="RefSeq" id="WP_285573984.1">
    <property type="nucleotide sequence ID" value="NZ_BSDE01000003.1"/>
</dbReference>
<dbReference type="CDD" id="cd16325">
    <property type="entry name" value="LolA"/>
    <property type="match status" value="1"/>
</dbReference>
<dbReference type="InterPro" id="IPR004564">
    <property type="entry name" value="OM_lipoprot_carrier_LolA-like"/>
</dbReference>
<evidence type="ECO:0000313" key="3">
    <source>
        <dbReference type="EMBL" id="GLH73218.1"/>
    </source>
</evidence>
<name>A0ABQ5QF70_9BACT</name>
<dbReference type="SUPFAM" id="SSF89392">
    <property type="entry name" value="Prokaryotic lipoproteins and lipoprotein localization factors"/>
    <property type="match status" value="1"/>
</dbReference>
<proteinExistence type="predicted"/>
<dbReference type="EMBL" id="BSDE01000003">
    <property type="protein sequence ID" value="GLH73218.1"/>
    <property type="molecule type" value="Genomic_DNA"/>
</dbReference>
<accession>A0ABQ5QF70</accession>
<dbReference type="InterPro" id="IPR029046">
    <property type="entry name" value="LolA/LolB/LppX"/>
</dbReference>